<reference evidence="1 2" key="1">
    <citation type="submission" date="2023-03" db="EMBL/GenBank/DDBJ databases">
        <title>Genome insight into feeding habits of ladybird beetles.</title>
        <authorList>
            <person name="Li H.-S."/>
            <person name="Huang Y.-H."/>
            <person name="Pang H."/>
        </authorList>
    </citation>
    <scope>NUCLEOTIDE SEQUENCE [LARGE SCALE GENOMIC DNA]</scope>
    <source>
        <strain evidence="1">SYSU_2023b</strain>
        <tissue evidence="1">Whole body</tissue>
    </source>
</reference>
<proteinExistence type="predicted"/>
<sequence length="445" mass="53528">MGRMLSGINTILEAVERQFSSFTVFKMKCLMLSFAFLAIASAAVLDYNRYGLMNKHEVGPIQGQYTGIYGQYPTWSQLWTKNFWHQKYGKGVYNKPEVYGDNAVFDRDAVYEHQAFYGQNVHEILTQILFRIFNKQVLMNLYSEYQQNWNQNVWEVILNHEEIFDKEVLVELIRQPFLRNILVQEGIFDKYVLQQIMSYYNVHQTYDQVLFEELVNKVALKNWLFKLGFYDKYFVYQFFNRATYGSPSNSMEYGQEYLIKVVRNPELRSFLVEQGVFNENILKQFLHHLETQGVYDEQLLRQLINKQFLRNFFVQQGYDYHFLNQVVADEIYGLHIFLKMHNYHQVPEYYYRQVGDMSYYPEHIFESVHQFPYGAKSVGYEMEKNIVKPYNKMGRDAFFQTEKYQKSPFFWNRFASYKTNYFPRFAFDKQGQTFSGVFDRFQGRQ</sequence>
<name>A0AAW1TZE0_9CUCU</name>
<protein>
    <submittedName>
        <fullName evidence="1">Uncharacterized protein</fullName>
    </submittedName>
</protein>
<evidence type="ECO:0000313" key="2">
    <source>
        <dbReference type="Proteomes" id="UP001431783"/>
    </source>
</evidence>
<organism evidence="1 2">
    <name type="scientific">Henosepilachna vigintioctopunctata</name>
    <dbReference type="NCBI Taxonomy" id="420089"/>
    <lineage>
        <taxon>Eukaryota</taxon>
        <taxon>Metazoa</taxon>
        <taxon>Ecdysozoa</taxon>
        <taxon>Arthropoda</taxon>
        <taxon>Hexapoda</taxon>
        <taxon>Insecta</taxon>
        <taxon>Pterygota</taxon>
        <taxon>Neoptera</taxon>
        <taxon>Endopterygota</taxon>
        <taxon>Coleoptera</taxon>
        <taxon>Polyphaga</taxon>
        <taxon>Cucujiformia</taxon>
        <taxon>Coccinelloidea</taxon>
        <taxon>Coccinellidae</taxon>
        <taxon>Epilachninae</taxon>
        <taxon>Epilachnini</taxon>
        <taxon>Henosepilachna</taxon>
    </lineage>
</organism>
<gene>
    <name evidence="1" type="ORF">WA026_022894</name>
</gene>
<dbReference type="Proteomes" id="UP001431783">
    <property type="component" value="Unassembled WGS sequence"/>
</dbReference>
<dbReference type="EMBL" id="JARQZJ010000021">
    <property type="protein sequence ID" value="KAK9873482.1"/>
    <property type="molecule type" value="Genomic_DNA"/>
</dbReference>
<comment type="caution">
    <text evidence="1">The sequence shown here is derived from an EMBL/GenBank/DDBJ whole genome shotgun (WGS) entry which is preliminary data.</text>
</comment>
<evidence type="ECO:0000313" key="1">
    <source>
        <dbReference type="EMBL" id="KAK9873482.1"/>
    </source>
</evidence>
<accession>A0AAW1TZE0</accession>
<dbReference type="AlphaFoldDB" id="A0AAW1TZE0"/>
<keyword evidence="2" id="KW-1185">Reference proteome</keyword>